<organism evidence="2 3">
    <name type="scientific">Tilletiopsis washingtonensis</name>
    <dbReference type="NCBI Taxonomy" id="58919"/>
    <lineage>
        <taxon>Eukaryota</taxon>
        <taxon>Fungi</taxon>
        <taxon>Dikarya</taxon>
        <taxon>Basidiomycota</taxon>
        <taxon>Ustilaginomycotina</taxon>
        <taxon>Exobasidiomycetes</taxon>
        <taxon>Entylomatales</taxon>
        <taxon>Entylomatales incertae sedis</taxon>
        <taxon>Tilletiopsis</taxon>
    </lineage>
</organism>
<name>A0A316ZDD4_9BASI</name>
<dbReference type="GeneID" id="37269911"/>
<evidence type="ECO:0000259" key="1">
    <source>
        <dbReference type="Pfam" id="PF03070"/>
    </source>
</evidence>
<protein>
    <submittedName>
        <fullName evidence="2">Heme oxygenase-like protein</fullName>
    </submittedName>
</protein>
<evidence type="ECO:0000313" key="3">
    <source>
        <dbReference type="Proteomes" id="UP000245946"/>
    </source>
</evidence>
<reference evidence="2 3" key="1">
    <citation type="journal article" date="2018" name="Mol. Biol. Evol.">
        <title>Broad Genomic Sampling Reveals a Smut Pathogenic Ancestry of the Fungal Clade Ustilaginomycotina.</title>
        <authorList>
            <person name="Kijpornyongpan T."/>
            <person name="Mondo S.J."/>
            <person name="Barry K."/>
            <person name="Sandor L."/>
            <person name="Lee J."/>
            <person name="Lipzen A."/>
            <person name="Pangilinan J."/>
            <person name="LaButti K."/>
            <person name="Hainaut M."/>
            <person name="Henrissat B."/>
            <person name="Grigoriev I.V."/>
            <person name="Spatafora J.W."/>
            <person name="Aime M.C."/>
        </authorList>
    </citation>
    <scope>NUCLEOTIDE SEQUENCE [LARGE SCALE GENOMIC DNA]</scope>
    <source>
        <strain evidence="2 3">MCA 4186</strain>
    </source>
</reference>
<dbReference type="PANTHER" id="PTHR41813">
    <property type="entry name" value="REGULATOR PAB1642, PUTATIVE (AFU_ORTHOLOGUE AFUA_3G11955)-RELATED"/>
    <property type="match status" value="1"/>
</dbReference>
<dbReference type="EMBL" id="KZ819292">
    <property type="protein sequence ID" value="PWN98273.1"/>
    <property type="molecule type" value="Genomic_DNA"/>
</dbReference>
<dbReference type="GO" id="GO:0006772">
    <property type="term" value="P:thiamine metabolic process"/>
    <property type="evidence" value="ECO:0007669"/>
    <property type="project" value="UniProtKB-ARBA"/>
</dbReference>
<dbReference type="CDD" id="cd19357">
    <property type="entry name" value="TenA_E_At3g16990-like"/>
    <property type="match status" value="1"/>
</dbReference>
<accession>A0A316ZDD4</accession>
<dbReference type="Pfam" id="PF03070">
    <property type="entry name" value="TENA_THI-4"/>
    <property type="match status" value="1"/>
</dbReference>
<dbReference type="STRING" id="58919.A0A316ZDD4"/>
<proteinExistence type="predicted"/>
<sequence length="259" mass="28394">MALTTHLLSLSASSYTHATQHLFLTRAGTGELTAEQLARWLTQDRLYALGGYVRFLGTLIAKCPVPLGGVGEKGVEGDKAEQCARRRLMVLGGAMANITREVAFFEDVAARHGLSLQTPPVSSSSDDALLGLLAPTTRAYIDFQMATVASGTFEEGLVLLWAMEVLYLESWRHVRSFLPFPSNSSSSVTSALSELIPNWTAPEFEHFVADIAELVDELPELDGRLSPQAGTNAARQRVESIWNETLFYEVRFWESAGVQ</sequence>
<dbReference type="InterPro" id="IPR016084">
    <property type="entry name" value="Haem_Oase-like_multi-hlx"/>
</dbReference>
<dbReference type="RefSeq" id="XP_025598552.1">
    <property type="nucleotide sequence ID" value="XM_025742367.1"/>
</dbReference>
<feature type="domain" description="Thiaminase-2/PQQC" evidence="1">
    <location>
        <begin position="14"/>
        <end position="255"/>
    </location>
</feature>
<dbReference type="OrthoDB" id="37730at2759"/>
<dbReference type="Gene3D" id="1.20.910.10">
    <property type="entry name" value="Heme oxygenase-like"/>
    <property type="match status" value="1"/>
</dbReference>
<keyword evidence="3" id="KW-1185">Reference proteome</keyword>
<dbReference type="InterPro" id="IPR004305">
    <property type="entry name" value="Thiaminase-2/PQQC"/>
</dbReference>
<evidence type="ECO:0000313" key="2">
    <source>
        <dbReference type="EMBL" id="PWN98273.1"/>
    </source>
</evidence>
<dbReference type="SUPFAM" id="SSF48613">
    <property type="entry name" value="Heme oxygenase-like"/>
    <property type="match status" value="1"/>
</dbReference>
<dbReference type="Proteomes" id="UP000245946">
    <property type="component" value="Unassembled WGS sequence"/>
</dbReference>
<dbReference type="AlphaFoldDB" id="A0A316ZDD4"/>
<dbReference type="InterPro" id="IPR053261">
    <property type="entry name" value="Polyketide-peptide_reg"/>
</dbReference>
<dbReference type="PANTHER" id="PTHR41813:SF2">
    <property type="entry name" value="REGULATOR PAB1642, PUTATIVE (AFU_ORTHOLOGUE AFUA_3G11955)-RELATED"/>
    <property type="match status" value="1"/>
</dbReference>
<gene>
    <name evidence="2" type="ORF">FA09DRAFT_329872</name>
</gene>